<keyword evidence="1" id="KW-0732">Signal</keyword>
<evidence type="ECO:0000313" key="2">
    <source>
        <dbReference type="EMBL" id="KUR71589.1"/>
    </source>
</evidence>
<dbReference type="Proteomes" id="UP000058012">
    <property type="component" value="Unassembled WGS sequence"/>
</dbReference>
<dbReference type="STRING" id="1117702.AQZ52_08180"/>
<feature type="chain" id="PRO_5007156993" description="DUF11 domain-containing protein" evidence="1">
    <location>
        <begin position="35"/>
        <end position="333"/>
    </location>
</feature>
<organism evidence="2 3">
    <name type="scientific">Novosphingobium fuchskuhlense</name>
    <dbReference type="NCBI Taxonomy" id="1117702"/>
    <lineage>
        <taxon>Bacteria</taxon>
        <taxon>Pseudomonadati</taxon>
        <taxon>Pseudomonadota</taxon>
        <taxon>Alphaproteobacteria</taxon>
        <taxon>Sphingomonadales</taxon>
        <taxon>Sphingomonadaceae</taxon>
        <taxon>Novosphingobium</taxon>
    </lineage>
</organism>
<dbReference type="InterPro" id="IPR047589">
    <property type="entry name" value="DUF11_rpt"/>
</dbReference>
<dbReference type="RefSeq" id="WP_067908292.1">
    <property type="nucleotide sequence ID" value="NZ_KQ954244.1"/>
</dbReference>
<sequence>MNTYLTPLRRAAGIAGCSIVALSLTAPLAQTAHATGVLAGTLIENTATATYETGAGTGSVTSNKVTVKVDELLDVAVSTLSTAPATATSAPAVLVYSVTNSGNGPEAFNLAADPKVSGNAFDGTIKSLALDSNNNGVYDPGVDTLLTAGALATPVLAPDKSVKVFVLVTLPAGAADAQTSQVRLTATAQTGTGTPGTSFTGKGEGGGDAVVGLTTASANSLAGLVASLANLTLTKSATILDPFGTAKPVPGAVVTYSLAAKVSGSGSLDGLHVIDTIPDGTTYVPGSLKLDAAALTDAADGDAGVGGASGIDVTLGKIAGGTTKTVVFAVKIN</sequence>
<dbReference type="NCBIfam" id="TIGR01451">
    <property type="entry name" value="B_ant_repeat"/>
    <property type="match status" value="1"/>
</dbReference>
<feature type="signal peptide" evidence="1">
    <location>
        <begin position="1"/>
        <end position="34"/>
    </location>
</feature>
<evidence type="ECO:0000313" key="3">
    <source>
        <dbReference type="Proteomes" id="UP000058012"/>
    </source>
</evidence>
<accession>A0A117UVE5</accession>
<proteinExistence type="predicted"/>
<comment type="caution">
    <text evidence="2">The sequence shown here is derived from an EMBL/GenBank/DDBJ whole genome shotgun (WGS) entry which is preliminary data.</text>
</comment>
<name>A0A117UVE5_9SPHN</name>
<protein>
    <recommendedName>
        <fullName evidence="4">DUF11 domain-containing protein</fullName>
    </recommendedName>
</protein>
<evidence type="ECO:0000256" key="1">
    <source>
        <dbReference type="SAM" id="SignalP"/>
    </source>
</evidence>
<dbReference type="EMBL" id="LLZS01000006">
    <property type="protein sequence ID" value="KUR71589.1"/>
    <property type="molecule type" value="Genomic_DNA"/>
</dbReference>
<keyword evidence="3" id="KW-1185">Reference proteome</keyword>
<evidence type="ECO:0008006" key="4">
    <source>
        <dbReference type="Google" id="ProtNLM"/>
    </source>
</evidence>
<dbReference type="AlphaFoldDB" id="A0A117UVE5"/>
<dbReference type="OrthoDB" id="8455960at2"/>
<reference evidence="2 3" key="1">
    <citation type="submission" date="2015-10" db="EMBL/GenBank/DDBJ databases">
        <title>Draft genome sequence of Novosphingobium fuchskuhlense DSM 25065 isolated from a surface water sample of the southwest basin of Lake Grosse Fuchskuhle.</title>
        <authorList>
            <person name="Ruckert C."/>
            <person name="Winkler A."/>
            <person name="Glaeser J."/>
            <person name="Grossart H.-P."/>
            <person name="Kalinowski J."/>
            <person name="Glaeser S."/>
        </authorList>
    </citation>
    <scope>NUCLEOTIDE SEQUENCE [LARGE SCALE GENOMIC DNA]</scope>
    <source>
        <strain evidence="2 3">FNE08-7</strain>
    </source>
</reference>
<gene>
    <name evidence="2" type="ORF">AQZ52_08180</name>
</gene>